<sequence>MSTENLSASCIDSGPTSNKTHDFPTDRTESRFNFASSRHSLVLVLTSIFEAIVVIALEAVIFAKFIQHHANEELGQGIPVYLMIFIICQVYQVGIAWDAVRMQNTIQVIAFILLNLCCLMYGSFQFQQISEALNDLQNNNSTITSTVAKYGVDFSDLKTLIDRLLIANVIVIGLCEIIYLYLGARLYQEFGWRIYKKIGADPEIRNMYRWYQILLTILKIDMFFFLGYSIQYLVLVLQSGDVEFPLTIIALPLTCLFLVLAVYAVRHESKPLVLIFFVGAAAGCAYFIYKIVRIFDPTQAEKYRNIKNFLTFFASVSLALLVLTIANIGICWSNFKKGLKAHLLRDRSTATLAHHAGDRMLSLD</sequence>
<dbReference type="GO" id="GO:0005794">
    <property type="term" value="C:Golgi apparatus"/>
    <property type="evidence" value="ECO:0007669"/>
    <property type="project" value="TreeGrafter"/>
</dbReference>
<dbReference type="InterPro" id="IPR040410">
    <property type="entry name" value="UPF0658_Golgi"/>
</dbReference>
<organism evidence="4">
    <name type="scientific">Lichtheimia ramosa</name>
    <dbReference type="NCBI Taxonomy" id="688394"/>
    <lineage>
        <taxon>Eukaryota</taxon>
        <taxon>Fungi</taxon>
        <taxon>Fungi incertae sedis</taxon>
        <taxon>Mucoromycota</taxon>
        <taxon>Mucoromycotina</taxon>
        <taxon>Mucoromycetes</taxon>
        <taxon>Mucorales</taxon>
        <taxon>Lichtheimiaceae</taxon>
        <taxon>Lichtheimia</taxon>
    </lineage>
</organism>
<dbReference type="Pfam" id="PF25044">
    <property type="entry name" value="DUF7789"/>
    <property type="match status" value="1"/>
</dbReference>
<dbReference type="AlphaFoldDB" id="A0A077WJ39"/>
<evidence type="ECO:0000256" key="2">
    <source>
        <dbReference type="SAM" id="Phobius"/>
    </source>
</evidence>
<protein>
    <recommendedName>
        <fullName evidence="3">DUF7789 domain-containing protein</fullName>
    </recommendedName>
</protein>
<dbReference type="OrthoDB" id="2448307at2759"/>
<evidence type="ECO:0000256" key="1">
    <source>
        <dbReference type="SAM" id="MobiDB-lite"/>
    </source>
</evidence>
<keyword evidence="2" id="KW-0812">Transmembrane</keyword>
<feature type="region of interest" description="Disordered" evidence="1">
    <location>
        <begin position="1"/>
        <end position="24"/>
    </location>
</feature>
<feature type="transmembrane region" description="Helical" evidence="2">
    <location>
        <begin position="78"/>
        <end position="97"/>
    </location>
</feature>
<feature type="transmembrane region" description="Helical" evidence="2">
    <location>
        <begin position="272"/>
        <end position="289"/>
    </location>
</feature>
<evidence type="ECO:0000259" key="3">
    <source>
        <dbReference type="Pfam" id="PF25044"/>
    </source>
</evidence>
<keyword evidence="2" id="KW-1133">Transmembrane helix</keyword>
<feature type="transmembrane region" description="Helical" evidence="2">
    <location>
        <begin position="41"/>
        <end position="66"/>
    </location>
</feature>
<feature type="transmembrane region" description="Helical" evidence="2">
    <location>
        <begin position="208"/>
        <end position="234"/>
    </location>
</feature>
<feature type="compositionally biased region" description="Polar residues" evidence="1">
    <location>
        <begin position="1"/>
        <end position="18"/>
    </location>
</feature>
<accession>A0A077WJ39</accession>
<keyword evidence="2" id="KW-0472">Membrane</keyword>
<feature type="transmembrane region" description="Helical" evidence="2">
    <location>
        <begin position="309"/>
        <end position="335"/>
    </location>
</feature>
<name>A0A077WJ39_9FUNG</name>
<feature type="domain" description="DUF7789" evidence="3">
    <location>
        <begin position="199"/>
        <end position="320"/>
    </location>
</feature>
<evidence type="ECO:0000313" key="4">
    <source>
        <dbReference type="EMBL" id="CDS07159.1"/>
    </source>
</evidence>
<dbReference type="PANTHER" id="PTHR34391:SF1">
    <property type="entry name" value="UPF0658 GOLGI APPARATUS MEMBRANE PROTEIN C1952.10C-RELATED"/>
    <property type="match status" value="1"/>
</dbReference>
<dbReference type="PANTHER" id="PTHR34391">
    <property type="entry name" value="UPF0658 GOLGI APPARATUS MEMBRANE PROTEIN C1952.10C-RELATED"/>
    <property type="match status" value="1"/>
</dbReference>
<gene>
    <name evidence="4" type="ORF">LRAMOSA09682</name>
</gene>
<proteinExistence type="predicted"/>
<feature type="transmembrane region" description="Helical" evidence="2">
    <location>
        <begin position="104"/>
        <end position="124"/>
    </location>
</feature>
<feature type="transmembrane region" description="Helical" evidence="2">
    <location>
        <begin position="246"/>
        <end position="265"/>
    </location>
</feature>
<feature type="transmembrane region" description="Helical" evidence="2">
    <location>
        <begin position="164"/>
        <end position="187"/>
    </location>
</feature>
<dbReference type="InterPro" id="IPR056691">
    <property type="entry name" value="DUF7789"/>
</dbReference>
<dbReference type="EMBL" id="LK023323">
    <property type="protein sequence ID" value="CDS07159.1"/>
    <property type="molecule type" value="Genomic_DNA"/>
</dbReference>
<reference evidence="4" key="1">
    <citation type="journal article" date="2014" name="Genome Announc.">
        <title>De novo whole-genome sequence and genome annotation of Lichtheimia ramosa.</title>
        <authorList>
            <person name="Linde J."/>
            <person name="Schwartze V."/>
            <person name="Binder U."/>
            <person name="Lass-Florl C."/>
            <person name="Voigt K."/>
            <person name="Horn F."/>
        </authorList>
    </citation>
    <scope>NUCLEOTIDE SEQUENCE</scope>
    <source>
        <strain evidence="4">JMRC FSU:6197</strain>
    </source>
</reference>